<dbReference type="Pfam" id="PF00067">
    <property type="entry name" value="p450"/>
    <property type="match status" value="1"/>
</dbReference>
<evidence type="ECO:0000313" key="6">
    <source>
        <dbReference type="EMBL" id="ALC79551.1"/>
    </source>
</evidence>
<proteinExistence type="inferred from homology"/>
<reference evidence="6" key="1">
    <citation type="journal article" date="2015" name="Eukaryot. Cell">
        <title>A Novel Type Pathway-Specific Regulator and Dynamic Genome Environments of a Solanapyrone Biosynthesis Gene Cluster in the Fungus Ascochyta rabiei.</title>
        <authorList>
            <person name="Kim W."/>
            <person name="Park J.J."/>
            <person name="Gang D.R."/>
            <person name="Peever T.L."/>
            <person name="Chen W."/>
        </authorList>
    </citation>
    <scope>NUCLEOTIDE SEQUENCE</scope>
    <source>
        <strain evidence="6">AR628</strain>
    </source>
</reference>
<dbReference type="InterPro" id="IPR002401">
    <property type="entry name" value="Cyt_P450_E_grp-I"/>
</dbReference>
<dbReference type="GO" id="GO:0005506">
    <property type="term" value="F:iron ion binding"/>
    <property type="evidence" value="ECO:0007669"/>
    <property type="project" value="InterPro"/>
</dbReference>
<evidence type="ECO:0000256" key="2">
    <source>
        <dbReference type="ARBA" id="ARBA00022723"/>
    </source>
</evidence>
<dbReference type="PANTHER" id="PTHR46300:SF2">
    <property type="entry name" value="CYTOCHROME P450 MONOOXYGENASE ALNH-RELATED"/>
    <property type="match status" value="1"/>
</dbReference>
<organism evidence="6">
    <name type="scientific">Didymella rabiei</name>
    <name type="common">Chickpea ascochyta blight fungus</name>
    <name type="synonym">Mycosphaerella rabiei</name>
    <dbReference type="NCBI Taxonomy" id="5454"/>
    <lineage>
        <taxon>Eukaryota</taxon>
        <taxon>Fungi</taxon>
        <taxon>Dikarya</taxon>
        <taxon>Ascomycota</taxon>
        <taxon>Pezizomycotina</taxon>
        <taxon>Dothideomycetes</taxon>
        <taxon>Pleosporomycetidae</taxon>
        <taxon>Pleosporales</taxon>
        <taxon>Pleosporineae</taxon>
        <taxon>Didymellaceae</taxon>
        <taxon>Ascochyta</taxon>
    </lineage>
</organism>
<dbReference type="GO" id="GO:0020037">
    <property type="term" value="F:heme binding"/>
    <property type="evidence" value="ECO:0007669"/>
    <property type="project" value="InterPro"/>
</dbReference>
<keyword evidence="5 6" id="KW-0503">Monooxygenase</keyword>
<dbReference type="GO" id="GO:0016705">
    <property type="term" value="F:oxidoreductase activity, acting on paired donors, with incorporation or reduction of molecular oxygen"/>
    <property type="evidence" value="ECO:0007669"/>
    <property type="project" value="InterPro"/>
</dbReference>
<keyword evidence="3" id="KW-0560">Oxidoreductase</keyword>
<sequence length="240" mass="27299">MPYGPNWRNQRKIYQSILNINAVGSLQALQSAEAILTMQQLAHAPQNYYDIIRRYSTAVILSSVFGIRGPEFSHPNIQHLYKVQDQFTAILETGATPPVDIFPWLKKLPSFLAPWRNWALAIRQEQRSLYFELLRGAKERVAAGAKRNCFMDKLLQESKPIKNGLDDEHIAYIGGVLMEGGSDTTSSTLLSFLLALVKYPRVLRKAQEEVDRVCGVQRSPSFEDLAKMPYIKHCMTEVRT</sequence>
<evidence type="ECO:0000256" key="4">
    <source>
        <dbReference type="ARBA" id="ARBA00023004"/>
    </source>
</evidence>
<dbReference type="PRINTS" id="PR00463">
    <property type="entry name" value="EP450I"/>
</dbReference>
<evidence type="ECO:0000256" key="3">
    <source>
        <dbReference type="ARBA" id="ARBA00023002"/>
    </source>
</evidence>
<name>A0A0M4FQ04_DIDRA</name>
<dbReference type="InterPro" id="IPR050364">
    <property type="entry name" value="Cytochrome_P450_fung"/>
</dbReference>
<dbReference type="SUPFAM" id="SSF48264">
    <property type="entry name" value="Cytochrome P450"/>
    <property type="match status" value="1"/>
</dbReference>
<dbReference type="InterPro" id="IPR001128">
    <property type="entry name" value="Cyt_P450"/>
</dbReference>
<protein>
    <submittedName>
        <fullName evidence="6">p450 monooxygenase</fullName>
    </submittedName>
</protein>
<dbReference type="PANTHER" id="PTHR46300">
    <property type="entry name" value="P450, PUTATIVE (EUROFUNG)-RELATED-RELATED"/>
    <property type="match status" value="1"/>
</dbReference>
<dbReference type="GO" id="GO:0004497">
    <property type="term" value="F:monooxygenase activity"/>
    <property type="evidence" value="ECO:0007669"/>
    <property type="project" value="UniProtKB-KW"/>
</dbReference>
<dbReference type="Gene3D" id="1.10.630.10">
    <property type="entry name" value="Cytochrome P450"/>
    <property type="match status" value="1"/>
</dbReference>
<keyword evidence="4" id="KW-0408">Iron</keyword>
<evidence type="ECO:0000256" key="5">
    <source>
        <dbReference type="ARBA" id="ARBA00023033"/>
    </source>
</evidence>
<evidence type="ECO:0000256" key="1">
    <source>
        <dbReference type="ARBA" id="ARBA00010617"/>
    </source>
</evidence>
<comment type="similarity">
    <text evidence="1">Belongs to the cytochrome P450 family.</text>
</comment>
<dbReference type="AlphaFoldDB" id="A0A0M4FQ04"/>
<accession>A0A0M4FQ04</accession>
<dbReference type="EMBL" id="KR139658">
    <property type="protein sequence ID" value="ALC79551.1"/>
    <property type="molecule type" value="Genomic_DNA"/>
</dbReference>
<dbReference type="InterPro" id="IPR036396">
    <property type="entry name" value="Cyt_P450_sf"/>
</dbReference>
<keyword evidence="2" id="KW-0479">Metal-binding</keyword>